<dbReference type="Proteomes" id="UP000187465">
    <property type="component" value="Unassembled WGS sequence"/>
</dbReference>
<comment type="subcellular location">
    <subcellularLocation>
        <location evidence="1">Cell membrane</location>
        <topology evidence="1">Multi-pass membrane protein</topology>
    </subcellularLocation>
</comment>
<evidence type="ECO:0000313" key="10">
    <source>
        <dbReference type="Proteomes" id="UP000187465"/>
    </source>
</evidence>
<accession>A0A1R0WYU7</accession>
<dbReference type="EMBL" id="MKQP01000052">
    <property type="protein sequence ID" value="OMD24401.1"/>
    <property type="molecule type" value="Genomic_DNA"/>
</dbReference>
<evidence type="ECO:0000256" key="2">
    <source>
        <dbReference type="ARBA" id="ARBA00022475"/>
    </source>
</evidence>
<feature type="transmembrane region" description="Helical" evidence="7">
    <location>
        <begin position="715"/>
        <end position="739"/>
    </location>
</feature>
<keyword evidence="3 7" id="KW-0812">Transmembrane</keyword>
<dbReference type="GO" id="GO:0022857">
    <property type="term" value="F:transmembrane transporter activity"/>
    <property type="evidence" value="ECO:0007669"/>
    <property type="project" value="TreeGrafter"/>
</dbReference>
<keyword evidence="4 7" id="KW-1133">Transmembrane helix</keyword>
<evidence type="ECO:0000256" key="1">
    <source>
        <dbReference type="ARBA" id="ARBA00004651"/>
    </source>
</evidence>
<feature type="transmembrane region" description="Helical" evidence="7">
    <location>
        <begin position="255"/>
        <end position="277"/>
    </location>
</feature>
<dbReference type="AlphaFoldDB" id="A0A1R0WYU7"/>
<feature type="transmembrane region" description="Helical" evidence="7">
    <location>
        <begin position="342"/>
        <end position="360"/>
    </location>
</feature>
<dbReference type="GO" id="GO:0005886">
    <property type="term" value="C:plasma membrane"/>
    <property type="evidence" value="ECO:0007669"/>
    <property type="project" value="UniProtKB-SubCell"/>
</dbReference>
<feature type="transmembrane region" description="Helical" evidence="7">
    <location>
        <begin position="25"/>
        <end position="46"/>
    </location>
</feature>
<feature type="transmembrane region" description="Helical" evidence="7">
    <location>
        <begin position="316"/>
        <end position="336"/>
    </location>
</feature>
<dbReference type="PANTHER" id="PTHR30572">
    <property type="entry name" value="MEMBRANE COMPONENT OF TRANSPORTER-RELATED"/>
    <property type="match status" value="1"/>
</dbReference>
<proteinExistence type="inferred from homology"/>
<feature type="transmembrane region" description="Helical" evidence="7">
    <location>
        <begin position="759"/>
        <end position="782"/>
    </location>
</feature>
<organism evidence="9 10">
    <name type="scientific">Paenibacillus odorifer</name>
    <dbReference type="NCBI Taxonomy" id="189426"/>
    <lineage>
        <taxon>Bacteria</taxon>
        <taxon>Bacillati</taxon>
        <taxon>Bacillota</taxon>
        <taxon>Bacilli</taxon>
        <taxon>Bacillales</taxon>
        <taxon>Paenibacillaceae</taxon>
        <taxon>Paenibacillus</taxon>
    </lineage>
</organism>
<gene>
    <name evidence="9" type="ORF">BJP51_29545</name>
</gene>
<evidence type="ECO:0000313" key="9">
    <source>
        <dbReference type="EMBL" id="OMD24401.1"/>
    </source>
</evidence>
<evidence type="ECO:0000256" key="7">
    <source>
        <dbReference type="SAM" id="Phobius"/>
    </source>
</evidence>
<dbReference type="InterPro" id="IPR003838">
    <property type="entry name" value="ABC3_permease_C"/>
</dbReference>
<dbReference type="PANTHER" id="PTHR30572:SF4">
    <property type="entry name" value="ABC TRANSPORTER PERMEASE YTRF"/>
    <property type="match status" value="1"/>
</dbReference>
<name>A0A1R0WYU7_9BACL</name>
<sequence>MSIQNKTAMIRIAKANLKAEKTKNYFVGSVIALAAFLLTVVMTFGYNSFTNLQNESNFQALFYNLNNNEISRLKEIEEINKIGLYKEIGREKKEERLLSILYTDPAMMDLSNANIVLGKFPTKENEIAIEKDFQLSDDRSLGLGDSISLQFRNNASKEFQTSQFVITGILQTTASGNENRIGYNALVSSAFVEADPFLSKEDYSAAISINNSSSYSNEELKSKIKEIGQRMGIPERNIQINNVNVDSNNLSGSTVITILSIMLIIVLACWLVIYNIFYISITKRIKQYGQLRAIGATKKQIKQLVLYEGKNLSRKYIPIGVIFGCLMSWILSVFHWNAAPSFSLAFLAGLLTKVTVRASLNAPSKFASRISPITAIRHVDADVNTKKEKRNSKRLTPFSLAALNLSRSRKKTVLTLLSLFLSGTLFVSLGTLLNSVDPISKAEKYFPNHGQFDIQINNDLYSETTSLSDLQTEGQLSTSLKNKILAINEVEDVIEHQYIEAAIEGIKTDDGAAIVSIENIPTLYNERWSSHLAEGKISDVDSSDASYILLNSASSDLDYYGAHYAVGDHISFIIANDQEKAKHDFEIIGDIPDKNSGTSFYLPPQVMQTIAPFNSNKSYEVITMDKANEELIKSELEGMILNEDTLKLLSFSEVVESNRIAFRTITISVYSFMVFIAVFSMINLLNTIITTISARKGELGLMQAIGMGRKQLMAMLTYETGFLVVGSFTMALVTGNLMGYMICKSAGNMGGLSYIQYQFPWSAIFLYFLVILLVQTGMVQFVRRTISKQSIIEQLN</sequence>
<keyword evidence="5 7" id="KW-0472">Membrane</keyword>
<feature type="transmembrane region" description="Helical" evidence="7">
    <location>
        <begin position="669"/>
        <end position="694"/>
    </location>
</feature>
<evidence type="ECO:0000256" key="3">
    <source>
        <dbReference type="ARBA" id="ARBA00022692"/>
    </source>
</evidence>
<dbReference type="InterPro" id="IPR050250">
    <property type="entry name" value="Macrolide_Exporter_MacB"/>
</dbReference>
<keyword evidence="2" id="KW-1003">Cell membrane</keyword>
<comment type="similarity">
    <text evidence="6">Belongs to the ABC-4 integral membrane protein family.</text>
</comment>
<dbReference type="Pfam" id="PF02687">
    <property type="entry name" value="FtsX"/>
    <property type="match status" value="2"/>
</dbReference>
<evidence type="ECO:0000256" key="6">
    <source>
        <dbReference type="ARBA" id="ARBA00038076"/>
    </source>
</evidence>
<evidence type="ECO:0000259" key="8">
    <source>
        <dbReference type="Pfam" id="PF02687"/>
    </source>
</evidence>
<feature type="domain" description="ABC3 transporter permease C-terminal" evidence="8">
    <location>
        <begin position="260"/>
        <end position="350"/>
    </location>
</feature>
<comment type="caution">
    <text evidence="9">The sequence shown here is derived from an EMBL/GenBank/DDBJ whole genome shotgun (WGS) entry which is preliminary data.</text>
</comment>
<dbReference type="RefSeq" id="WP_076179677.1">
    <property type="nucleotide sequence ID" value="NZ_MKQP01000052.1"/>
</dbReference>
<evidence type="ECO:0000256" key="5">
    <source>
        <dbReference type="ARBA" id="ARBA00023136"/>
    </source>
</evidence>
<protein>
    <recommendedName>
        <fullName evidence="8">ABC3 transporter permease C-terminal domain-containing protein</fullName>
    </recommendedName>
</protein>
<reference evidence="9 10" key="1">
    <citation type="submission" date="2016-10" db="EMBL/GenBank/DDBJ databases">
        <title>Paenibacillus species isolates.</title>
        <authorList>
            <person name="Beno S.M."/>
        </authorList>
    </citation>
    <scope>NUCLEOTIDE SEQUENCE [LARGE SCALE GENOMIC DNA]</scope>
    <source>
        <strain evidence="9 10">FSL H7-0604</strain>
    </source>
</reference>
<feature type="transmembrane region" description="Helical" evidence="7">
    <location>
        <begin position="413"/>
        <end position="433"/>
    </location>
</feature>
<feature type="domain" description="ABC3 transporter permease C-terminal" evidence="8">
    <location>
        <begin position="671"/>
        <end position="789"/>
    </location>
</feature>
<evidence type="ECO:0000256" key="4">
    <source>
        <dbReference type="ARBA" id="ARBA00022989"/>
    </source>
</evidence>